<protein>
    <submittedName>
        <fullName evidence="2">Uncharacterized protein</fullName>
    </submittedName>
</protein>
<dbReference type="OMA" id="ASFIHFV"/>
<dbReference type="InterPro" id="IPR023153">
    <property type="entry name" value="DarP_sf"/>
</dbReference>
<reference evidence="2 3" key="1">
    <citation type="journal article" date="2014" name="Nat. Commun.">
        <title>Klebsormidium flaccidum genome reveals primary factors for plant terrestrial adaptation.</title>
        <authorList>
            <person name="Hori K."/>
            <person name="Maruyama F."/>
            <person name="Fujisawa T."/>
            <person name="Togashi T."/>
            <person name="Yamamoto N."/>
            <person name="Seo M."/>
            <person name="Sato S."/>
            <person name="Yamada T."/>
            <person name="Mori H."/>
            <person name="Tajima N."/>
            <person name="Moriyama T."/>
            <person name="Ikeuchi M."/>
            <person name="Watanabe M."/>
            <person name="Wada H."/>
            <person name="Kobayashi K."/>
            <person name="Saito M."/>
            <person name="Masuda T."/>
            <person name="Sasaki-Sekimoto Y."/>
            <person name="Mashiguchi K."/>
            <person name="Awai K."/>
            <person name="Shimojima M."/>
            <person name="Masuda S."/>
            <person name="Iwai M."/>
            <person name="Nobusawa T."/>
            <person name="Narise T."/>
            <person name="Kondo S."/>
            <person name="Saito H."/>
            <person name="Sato R."/>
            <person name="Murakawa M."/>
            <person name="Ihara Y."/>
            <person name="Oshima-Yamada Y."/>
            <person name="Ohtaka K."/>
            <person name="Satoh M."/>
            <person name="Sonobe K."/>
            <person name="Ishii M."/>
            <person name="Ohtani R."/>
            <person name="Kanamori-Sato M."/>
            <person name="Honoki R."/>
            <person name="Miyazaki D."/>
            <person name="Mochizuki H."/>
            <person name="Umetsu J."/>
            <person name="Higashi K."/>
            <person name="Shibata D."/>
            <person name="Kamiya Y."/>
            <person name="Sato N."/>
            <person name="Nakamura Y."/>
            <person name="Tabata S."/>
            <person name="Ida S."/>
            <person name="Kurokawa K."/>
            <person name="Ohta H."/>
        </authorList>
    </citation>
    <scope>NUCLEOTIDE SEQUENCE [LARGE SCALE GENOMIC DNA]</scope>
    <source>
        <strain evidence="2 3">NIES-2285</strain>
    </source>
</reference>
<dbReference type="SUPFAM" id="SSF158710">
    <property type="entry name" value="PSPTO4464-like"/>
    <property type="match status" value="1"/>
</dbReference>
<feature type="compositionally biased region" description="Low complexity" evidence="1">
    <location>
        <begin position="316"/>
        <end position="327"/>
    </location>
</feature>
<organism evidence="2 3">
    <name type="scientific">Klebsormidium nitens</name>
    <name type="common">Green alga</name>
    <name type="synonym">Ulothrix nitens</name>
    <dbReference type="NCBI Taxonomy" id="105231"/>
    <lineage>
        <taxon>Eukaryota</taxon>
        <taxon>Viridiplantae</taxon>
        <taxon>Streptophyta</taxon>
        <taxon>Klebsormidiophyceae</taxon>
        <taxon>Klebsormidiales</taxon>
        <taxon>Klebsormidiaceae</taxon>
        <taxon>Klebsormidium</taxon>
    </lineage>
</organism>
<dbReference type="InterPro" id="IPR006839">
    <property type="entry name" value="DarP"/>
</dbReference>
<evidence type="ECO:0000313" key="2">
    <source>
        <dbReference type="EMBL" id="GAQ86874.1"/>
    </source>
</evidence>
<dbReference type="Pfam" id="PF04751">
    <property type="entry name" value="DarP"/>
    <property type="match status" value="1"/>
</dbReference>
<dbReference type="STRING" id="105231.A0A1Y1I7D7"/>
<dbReference type="Proteomes" id="UP000054558">
    <property type="component" value="Unassembled WGS sequence"/>
</dbReference>
<name>A0A1Y1I7D7_KLENI</name>
<keyword evidence="3" id="KW-1185">Reference proteome</keyword>
<dbReference type="CDD" id="cd16331">
    <property type="entry name" value="YjgA-like"/>
    <property type="match status" value="1"/>
</dbReference>
<dbReference type="PANTHER" id="PTHR36898:SF1">
    <property type="entry name" value="OS04G0250700 PROTEIN"/>
    <property type="match status" value="1"/>
</dbReference>
<accession>A0A1Y1I7D7</accession>
<dbReference type="AlphaFoldDB" id="A0A1Y1I7D7"/>
<evidence type="ECO:0000313" key="3">
    <source>
        <dbReference type="Proteomes" id="UP000054558"/>
    </source>
</evidence>
<dbReference type="Gene3D" id="1.10.60.30">
    <property type="entry name" value="PSPTO4464-like domains"/>
    <property type="match status" value="2"/>
</dbReference>
<feature type="region of interest" description="Disordered" evidence="1">
    <location>
        <begin position="293"/>
        <end position="332"/>
    </location>
</feature>
<gene>
    <name evidence="2" type="ORF">KFL_003170130</name>
</gene>
<feature type="region of interest" description="Disordered" evidence="1">
    <location>
        <begin position="224"/>
        <end position="251"/>
    </location>
</feature>
<evidence type="ECO:0000256" key="1">
    <source>
        <dbReference type="SAM" id="MobiDB-lite"/>
    </source>
</evidence>
<feature type="compositionally biased region" description="Low complexity" evidence="1">
    <location>
        <begin position="229"/>
        <end position="239"/>
    </location>
</feature>
<dbReference type="EMBL" id="DF237266">
    <property type="protein sequence ID" value="GAQ86874.1"/>
    <property type="molecule type" value="Genomic_DNA"/>
</dbReference>
<dbReference type="OrthoDB" id="1932188at2759"/>
<sequence>MIARLLMACTQRTCVKLQSCWQLRTSFSTRSHLPVLSTHFKFFSCCLHEWPSSVFPQGCATPVGKVDALPAGTWCAQHFGQSWEDGRLNGRRGVAAAAGTRVGLRKLKNGLGQLGTLKEPGWVGEEQEEEVTGKSKNQRKREASTALELAYDLADLSPKNLKQVVSVSGMPAEMLEAVTLAKGLGIDAKNGRKRQYAFVAKLFREHDMDVEEVYEIIRAAKDGTIQAGPPSSSSSALSSPEDDLTDGSSECGSRAAVWASGLLRNDPDTADEVYSLSDVIDGQHLRQLVRNAQKELAANESQQAEEPSSDAKEGLPTKPVQPKPQTKAQSALRRYLQDVAVRIEEME</sequence>
<dbReference type="PANTHER" id="PTHR36898">
    <property type="entry name" value="OSJNBB0026I12.6 PROTEIN"/>
    <property type="match status" value="1"/>
</dbReference>
<proteinExistence type="predicted"/>